<dbReference type="Pfam" id="PF02801">
    <property type="entry name" value="Ketoacyl-synt_C"/>
    <property type="match status" value="1"/>
</dbReference>
<accession>A0A8J3VUM0</accession>
<dbReference type="Pfam" id="PF14765">
    <property type="entry name" value="PS-DH"/>
    <property type="match status" value="1"/>
</dbReference>
<dbReference type="Pfam" id="PF16197">
    <property type="entry name" value="KAsynt_C_assoc"/>
    <property type="match status" value="1"/>
</dbReference>
<keyword evidence="10" id="KW-1185">Reference proteome</keyword>
<keyword evidence="2" id="KW-0597">Phosphoprotein</keyword>
<dbReference type="InterPro" id="IPR001227">
    <property type="entry name" value="Ac_transferase_dom_sf"/>
</dbReference>
<dbReference type="InterPro" id="IPR020807">
    <property type="entry name" value="PKS_DH"/>
</dbReference>
<dbReference type="CDD" id="cd08956">
    <property type="entry name" value="KR_3_FAS_SDR_x"/>
    <property type="match status" value="1"/>
</dbReference>
<dbReference type="InterPro" id="IPR049551">
    <property type="entry name" value="PKS_DH_C"/>
</dbReference>
<feature type="compositionally biased region" description="Basic residues" evidence="6">
    <location>
        <begin position="1292"/>
        <end position="1317"/>
    </location>
</feature>
<dbReference type="SUPFAM" id="SSF53901">
    <property type="entry name" value="Thiolase-like"/>
    <property type="match status" value="1"/>
</dbReference>
<gene>
    <name evidence="9" type="ORF">Raf01_75770</name>
</gene>
<comment type="caution">
    <text evidence="9">The sequence shown here is derived from an EMBL/GenBank/DDBJ whole genome shotgun (WGS) entry which is preliminary data.</text>
</comment>
<dbReference type="InterPro" id="IPR016036">
    <property type="entry name" value="Malonyl_transacylase_ACP-bd"/>
</dbReference>
<feature type="compositionally biased region" description="Low complexity" evidence="6">
    <location>
        <begin position="1274"/>
        <end position="1291"/>
    </location>
</feature>
<evidence type="ECO:0000313" key="9">
    <source>
        <dbReference type="EMBL" id="GIH19405.1"/>
    </source>
</evidence>
<keyword evidence="3" id="KW-0808">Transferase</keyword>
<feature type="active site" description="Proton donor; for dehydratase activity" evidence="5">
    <location>
        <position position="830"/>
    </location>
</feature>
<dbReference type="SUPFAM" id="SSF52151">
    <property type="entry name" value="FabD/lysophospholipase-like"/>
    <property type="match status" value="1"/>
</dbReference>
<dbReference type="InterPro" id="IPR049552">
    <property type="entry name" value="PKS_DH_N"/>
</dbReference>
<dbReference type="InterPro" id="IPR032821">
    <property type="entry name" value="PKS_assoc"/>
</dbReference>
<dbReference type="SMART" id="SM00822">
    <property type="entry name" value="PKS_KR"/>
    <property type="match status" value="1"/>
</dbReference>
<dbReference type="GO" id="GO:0006633">
    <property type="term" value="P:fatty acid biosynthetic process"/>
    <property type="evidence" value="ECO:0007669"/>
    <property type="project" value="TreeGrafter"/>
</dbReference>
<evidence type="ECO:0000259" key="7">
    <source>
        <dbReference type="PROSITE" id="PS52004"/>
    </source>
</evidence>
<evidence type="ECO:0000256" key="5">
    <source>
        <dbReference type="PROSITE-ProRule" id="PRU01363"/>
    </source>
</evidence>
<organism evidence="9 10">
    <name type="scientific">Rugosimonospora africana</name>
    <dbReference type="NCBI Taxonomy" id="556532"/>
    <lineage>
        <taxon>Bacteria</taxon>
        <taxon>Bacillati</taxon>
        <taxon>Actinomycetota</taxon>
        <taxon>Actinomycetes</taxon>
        <taxon>Micromonosporales</taxon>
        <taxon>Micromonosporaceae</taxon>
        <taxon>Rugosimonospora</taxon>
    </lineage>
</organism>
<evidence type="ECO:0000256" key="3">
    <source>
        <dbReference type="ARBA" id="ARBA00022679"/>
    </source>
</evidence>
<dbReference type="InterPro" id="IPR049900">
    <property type="entry name" value="PKS_mFAS_DH"/>
</dbReference>
<evidence type="ECO:0000256" key="2">
    <source>
        <dbReference type="ARBA" id="ARBA00022553"/>
    </source>
</evidence>
<dbReference type="Pfam" id="PF08659">
    <property type="entry name" value="KR"/>
    <property type="match status" value="1"/>
</dbReference>
<feature type="domain" description="Ketosynthase family 3 (KS3)" evidence="7">
    <location>
        <begin position="1"/>
        <end position="151"/>
    </location>
</feature>
<evidence type="ECO:0008006" key="11">
    <source>
        <dbReference type="Google" id="ProtNLM"/>
    </source>
</evidence>
<feature type="region of interest" description="Disordered" evidence="6">
    <location>
        <begin position="1258"/>
        <end position="1330"/>
    </location>
</feature>
<dbReference type="Gene3D" id="3.30.70.3290">
    <property type="match status" value="1"/>
</dbReference>
<dbReference type="PROSITE" id="PS52004">
    <property type="entry name" value="KS3_2"/>
    <property type="match status" value="1"/>
</dbReference>
<evidence type="ECO:0000256" key="6">
    <source>
        <dbReference type="SAM" id="MobiDB-lite"/>
    </source>
</evidence>
<dbReference type="Pfam" id="PF00698">
    <property type="entry name" value="Acyl_transf_1"/>
    <property type="match status" value="1"/>
</dbReference>
<proteinExistence type="predicted"/>
<dbReference type="SUPFAM" id="SSF55048">
    <property type="entry name" value="Probable ACP-binding domain of malonyl-CoA ACP transacylase"/>
    <property type="match status" value="1"/>
</dbReference>
<dbReference type="InterPro" id="IPR014043">
    <property type="entry name" value="Acyl_transferase_dom"/>
</dbReference>
<dbReference type="PANTHER" id="PTHR43775:SF51">
    <property type="entry name" value="INACTIVE PHENOLPHTHIOCEROL SYNTHESIS POLYKETIDE SYNTHASE TYPE I PKS1-RELATED"/>
    <property type="match status" value="1"/>
</dbReference>
<dbReference type="Pfam" id="PF21089">
    <property type="entry name" value="PKS_DH_N"/>
    <property type="match status" value="1"/>
</dbReference>
<dbReference type="Proteomes" id="UP000642748">
    <property type="component" value="Unassembled WGS sequence"/>
</dbReference>
<dbReference type="SMART" id="SM00827">
    <property type="entry name" value="PKS_AT"/>
    <property type="match status" value="1"/>
</dbReference>
<keyword evidence="4" id="KW-0012">Acyltransferase</keyword>
<dbReference type="InterPro" id="IPR016039">
    <property type="entry name" value="Thiolase-like"/>
</dbReference>
<dbReference type="EMBL" id="BONZ01000080">
    <property type="protein sequence ID" value="GIH19405.1"/>
    <property type="molecule type" value="Genomic_DNA"/>
</dbReference>
<dbReference type="InterPro" id="IPR042104">
    <property type="entry name" value="PKS_dehydratase_sf"/>
</dbReference>
<evidence type="ECO:0000256" key="4">
    <source>
        <dbReference type="ARBA" id="ARBA00023315"/>
    </source>
</evidence>
<feature type="domain" description="PKS/mFAS DH" evidence="8">
    <location>
        <begin position="624"/>
        <end position="907"/>
    </location>
</feature>
<dbReference type="GO" id="GO:0004312">
    <property type="term" value="F:fatty acid synthase activity"/>
    <property type="evidence" value="ECO:0007669"/>
    <property type="project" value="TreeGrafter"/>
</dbReference>
<dbReference type="SMART" id="SM00826">
    <property type="entry name" value="PKS_DH"/>
    <property type="match status" value="1"/>
</dbReference>
<reference evidence="9" key="1">
    <citation type="submission" date="2021-01" db="EMBL/GenBank/DDBJ databases">
        <title>Whole genome shotgun sequence of Rugosimonospora africana NBRC 104875.</title>
        <authorList>
            <person name="Komaki H."/>
            <person name="Tamura T."/>
        </authorList>
    </citation>
    <scope>NUCLEOTIDE SEQUENCE</scope>
    <source>
        <strain evidence="9">NBRC 104875</strain>
    </source>
</reference>
<dbReference type="CDD" id="cd00833">
    <property type="entry name" value="PKS"/>
    <property type="match status" value="1"/>
</dbReference>
<sequence>MTAPNGEAQRELIRLALRDAGLSTADVDAIEGHGTATPLGDPIEARALLSTYGQGRPADDPVWLGSIKSNIGHTQAAAGVAGVIKMVQALRHGELPGSRYADDPTPHVDWSTGAVRLLAAARPWPSGQRPRRAAVSAFGIGGTNAHVIIEEAGTRPERSAPAAGWPTPPWLLSAADEPALRAQARQLAGHLAGGGSSAALDVGRSLATGRAGLRRRAALLAGDPDGLVRALHALGRGEYPADIVRDTAEPGTRLAMLFTGQGAQRAGMGRGLAETFSVFRDAFAEVCGHLDPLLPVPLADAVAGSVPDAPLERTDVAQAALFSYQVALFRLLESCGLAPEYLVGHSVGEIAAATVAGVLSLPDAARLVAARGRLMAALPPDGAMVSVRAGVDEVEPLLASMAGQVAIAAVNGPASVVVSGAEPTVAAIAAELAGRGRRTTRLRTSHAFHSPLMDPMLEPFREVVAGLTLRPPTIALLSTLTGGPVTQQLTSPEYWVRHARETVRFADAIRFLAGTGVATVLEVGPAPVLTPLAEECWPQADTGAALCAVASAAPDSDASGSDASEARALLDALARLHVHGVPVDWAAAYRGSGARPVDLPTYAFQRQRYWLNSTPNSSGEPAGHPILGPALPAPDTAEIRYPGRLSARRQPWLADHRVDGVVLVPATVFVELVLRAGAEIEHTLDELTLLVPLSLSGDAAVDWQLVVRGPDGTGRRPFDGYARPDGSGPHEPWTRHVTGLLHPTTATATATATVASDGSTPTGWLPDGARPIDVDGGYRRLAAAGLAYGSAFRAVTTAWRHGPDLYAEVRLDPTWSAEATRYGIHPVLLDAAMHASALAEEQDTGDGPRVPFALAGVRLHASGAVAARVRVRPAGSAVSVAVTDLAGRPVAEISSLVTRPLPRESQAVSIARRALYRPEWTPVPLPASTDLDDPAYTVLEAVLDDPAHDRDPAHDDETPTRVRELTTTMLSAVQSWLADPKPERTRLVVVTRDATAEDPDLAGAAVWGLVRSAQAESPGRITLVDLDRDAASPAALAAAVATGAPQIAIRGGSGYVPRLVPATGEGSGTPIDPAGTVLVTGGTGALGGLLARHLVAEHKVRHLVLAGRRGEAAPGARKLRAELAGLGATVTLVACDVADPAAVRRLVADCRPPLTAVVHAAGVLDDGVLDALTPDRLARVLAPKVAAAWALHRATRGLDLSAFVLYSSASGLLGRAGQANYAAANAFLDALAAHRAAQGLPAVSLAWGPWLRRVPRIRRRPRRTGRPPDAGAHAGRVGPPYRRRPAAGPARVLRRRRRGTRGRRSAHRRRRATRWRGAHRDARPTAPAAG</sequence>
<dbReference type="InterPro" id="IPR036291">
    <property type="entry name" value="NAD(P)-bd_dom_sf"/>
</dbReference>
<dbReference type="PANTHER" id="PTHR43775">
    <property type="entry name" value="FATTY ACID SYNTHASE"/>
    <property type="match status" value="1"/>
</dbReference>
<feature type="region of interest" description="N-terminal hotdog fold" evidence="5">
    <location>
        <begin position="624"/>
        <end position="748"/>
    </location>
</feature>
<dbReference type="InterPro" id="IPR014031">
    <property type="entry name" value="Ketoacyl_synth_C"/>
</dbReference>
<dbReference type="InterPro" id="IPR057326">
    <property type="entry name" value="KR_dom"/>
</dbReference>
<dbReference type="InterPro" id="IPR013968">
    <property type="entry name" value="PKS_KR"/>
</dbReference>
<name>A0A8J3VUM0_9ACTN</name>
<protein>
    <recommendedName>
        <fullName evidence="11">Acyl transferase domain-containing protein</fullName>
    </recommendedName>
</protein>
<dbReference type="SMART" id="SM00825">
    <property type="entry name" value="PKS_KS"/>
    <property type="match status" value="1"/>
</dbReference>
<evidence type="ECO:0000259" key="8">
    <source>
        <dbReference type="PROSITE" id="PS52019"/>
    </source>
</evidence>
<feature type="region of interest" description="C-terminal hotdog fold" evidence="5">
    <location>
        <begin position="769"/>
        <end position="907"/>
    </location>
</feature>
<dbReference type="FunFam" id="3.40.366.10:FF:000002">
    <property type="entry name" value="Probable polyketide synthase 2"/>
    <property type="match status" value="1"/>
</dbReference>
<dbReference type="Gene3D" id="3.40.47.10">
    <property type="match status" value="1"/>
</dbReference>
<dbReference type="InterPro" id="IPR016035">
    <property type="entry name" value="Acyl_Trfase/lysoPLipase"/>
</dbReference>
<dbReference type="Gene3D" id="3.40.366.10">
    <property type="entry name" value="Malonyl-Coenzyme A Acyl Carrier Protein, domain 2"/>
    <property type="match status" value="1"/>
</dbReference>
<keyword evidence="1" id="KW-0596">Phosphopantetheine</keyword>
<dbReference type="Gene3D" id="3.40.50.720">
    <property type="entry name" value="NAD(P)-binding Rossmann-like Domain"/>
    <property type="match status" value="1"/>
</dbReference>
<dbReference type="InterPro" id="IPR020841">
    <property type="entry name" value="PKS_Beta-ketoAc_synthase_dom"/>
</dbReference>
<dbReference type="SUPFAM" id="SSF51735">
    <property type="entry name" value="NAD(P)-binding Rossmann-fold domains"/>
    <property type="match status" value="2"/>
</dbReference>
<evidence type="ECO:0000256" key="1">
    <source>
        <dbReference type="ARBA" id="ARBA00022450"/>
    </source>
</evidence>
<dbReference type="Gene3D" id="3.10.129.110">
    <property type="entry name" value="Polyketide synthase dehydratase"/>
    <property type="match status" value="1"/>
</dbReference>
<dbReference type="InterPro" id="IPR055123">
    <property type="entry name" value="SpnB-like_Rossmann"/>
</dbReference>
<dbReference type="InterPro" id="IPR050091">
    <property type="entry name" value="PKS_NRPS_Biosynth_Enz"/>
</dbReference>
<dbReference type="PROSITE" id="PS52019">
    <property type="entry name" value="PKS_MFAS_DH"/>
    <property type="match status" value="1"/>
</dbReference>
<feature type="active site" description="Proton acceptor; for dehydratase activity" evidence="5">
    <location>
        <position position="656"/>
    </location>
</feature>
<evidence type="ECO:0000313" key="10">
    <source>
        <dbReference type="Proteomes" id="UP000642748"/>
    </source>
</evidence>
<dbReference type="Pfam" id="PF22953">
    <property type="entry name" value="SpnB_Rossmann"/>
    <property type="match status" value="1"/>
</dbReference>